<dbReference type="InterPro" id="IPR045851">
    <property type="entry name" value="AMP-bd_C_sf"/>
</dbReference>
<feature type="domain" description="AMP-dependent synthetase/ligase" evidence="3">
    <location>
        <begin position="8"/>
        <end position="372"/>
    </location>
</feature>
<accession>A0A9Q3YM79</accession>
<gene>
    <name evidence="5" type="ORF">LL252_01645</name>
</gene>
<dbReference type="Pfam" id="PF13193">
    <property type="entry name" value="AMP-binding_C"/>
    <property type="match status" value="1"/>
</dbReference>
<evidence type="ECO:0000256" key="1">
    <source>
        <dbReference type="ARBA" id="ARBA00006432"/>
    </source>
</evidence>
<dbReference type="Pfam" id="PF00501">
    <property type="entry name" value="AMP-binding"/>
    <property type="match status" value="1"/>
</dbReference>
<dbReference type="GO" id="GO:0016877">
    <property type="term" value="F:ligase activity, forming carbon-sulfur bonds"/>
    <property type="evidence" value="ECO:0007669"/>
    <property type="project" value="UniProtKB-ARBA"/>
</dbReference>
<dbReference type="InterPro" id="IPR000873">
    <property type="entry name" value="AMP-dep_synth/lig_dom"/>
</dbReference>
<evidence type="ECO:0000313" key="5">
    <source>
        <dbReference type="EMBL" id="MCC4307261.1"/>
    </source>
</evidence>
<feature type="domain" description="AMP-binding enzyme C-terminal" evidence="4">
    <location>
        <begin position="422"/>
        <end position="497"/>
    </location>
</feature>
<sequence>MNLGHLVTRSARYWPDRPAVADRHRRVSYRQLEERSNRLANALLGLGLEPGDRVALYSLNRVELVEAEVALYKAGLVKAPLNARLSTEEALHVLEDAQARVLIVGPEHAPGILERRDALPVVEQVVVIGADGDQGFESLLAKGDTALPAVQVDQDAPAVLHYTSGSSGRLKAAVQTFGNRLALVRKSLMLPEGRFAQDEVLGHVGPVTHASGMQIMPTLTTGGCNYLIDRFDIAELFATIQRERITRFFAVPTMLYRLIDSGLAGDYDLSSLRRITYGAAPMAPSRLREAMDVFGPIFTQGYGAGETTSTISILTLEDHLRGLKDKPELLGSCGRPYGESEVIIADDDGNPLPDGEAGEILVRGPDVMQGYWNAPDLTEEVIKDGWYHTGDVARRDEEGFLYIIDRKKDMIISGGFNIYPAEIETVLFRHPAVAECCVVGAPDPEWGEQVIAFVVCRPGETVEEAALVDYCAEHLASFKKPRHVRFIDELPKNPNGKVARRLVRDTLWKDHDRQVG</sequence>
<dbReference type="Gene3D" id="3.40.50.12780">
    <property type="entry name" value="N-terminal domain of ligase-like"/>
    <property type="match status" value="1"/>
</dbReference>
<dbReference type="FunFam" id="3.30.300.30:FF:000008">
    <property type="entry name" value="2,3-dihydroxybenzoate-AMP ligase"/>
    <property type="match status" value="1"/>
</dbReference>
<dbReference type="InterPro" id="IPR042099">
    <property type="entry name" value="ANL_N_sf"/>
</dbReference>
<comment type="caution">
    <text evidence="5">The sequence shown here is derived from an EMBL/GenBank/DDBJ whole genome shotgun (WGS) entry which is preliminary data.</text>
</comment>
<dbReference type="Proteomes" id="UP001108027">
    <property type="component" value="Unassembled WGS sequence"/>
</dbReference>
<organism evidence="5 6">
    <name type="scientific">Alloalcanivorax marinus</name>
    <dbReference type="NCBI Taxonomy" id="1177169"/>
    <lineage>
        <taxon>Bacteria</taxon>
        <taxon>Pseudomonadati</taxon>
        <taxon>Pseudomonadota</taxon>
        <taxon>Gammaproteobacteria</taxon>
        <taxon>Oceanospirillales</taxon>
        <taxon>Alcanivoracaceae</taxon>
        <taxon>Alloalcanivorax</taxon>
    </lineage>
</organism>
<dbReference type="RefSeq" id="WP_228232452.1">
    <property type="nucleotide sequence ID" value="NZ_JAJGNA010000001.1"/>
</dbReference>
<dbReference type="Gene3D" id="3.30.300.30">
    <property type="match status" value="1"/>
</dbReference>
<dbReference type="PANTHER" id="PTHR43767">
    <property type="entry name" value="LONG-CHAIN-FATTY-ACID--COA LIGASE"/>
    <property type="match status" value="1"/>
</dbReference>
<comment type="similarity">
    <text evidence="1">Belongs to the ATP-dependent AMP-binding enzyme family.</text>
</comment>
<dbReference type="InterPro" id="IPR025110">
    <property type="entry name" value="AMP-bd_C"/>
</dbReference>
<evidence type="ECO:0000259" key="3">
    <source>
        <dbReference type="Pfam" id="PF00501"/>
    </source>
</evidence>
<protein>
    <submittedName>
        <fullName evidence="5">Long-chain fatty acid--CoA ligase</fullName>
    </submittedName>
</protein>
<evidence type="ECO:0000259" key="4">
    <source>
        <dbReference type="Pfam" id="PF13193"/>
    </source>
</evidence>
<reference evidence="5" key="1">
    <citation type="submission" date="2021-10" db="EMBL/GenBank/DDBJ databases">
        <title>The diversity and Nitrogen Metabolism of Culturable Nitrate-Utilizing Bacteria Within the Oxygen Minimum Zone of the Changjiang (Yangtze River)Estuary.</title>
        <authorList>
            <person name="Zhang D."/>
            <person name="Zheng J."/>
            <person name="Liu S."/>
            <person name="He W."/>
        </authorList>
    </citation>
    <scope>NUCLEOTIDE SEQUENCE</scope>
    <source>
        <strain evidence="5">FXH-223</strain>
    </source>
</reference>
<dbReference type="NCBIfam" id="NF004837">
    <property type="entry name" value="PRK06187.1"/>
    <property type="match status" value="1"/>
</dbReference>
<evidence type="ECO:0000313" key="6">
    <source>
        <dbReference type="Proteomes" id="UP001108027"/>
    </source>
</evidence>
<keyword evidence="6" id="KW-1185">Reference proteome</keyword>
<dbReference type="InterPro" id="IPR020845">
    <property type="entry name" value="AMP-binding_CS"/>
</dbReference>
<dbReference type="PROSITE" id="PS00455">
    <property type="entry name" value="AMP_BINDING"/>
    <property type="match status" value="1"/>
</dbReference>
<dbReference type="AlphaFoldDB" id="A0A9Q3YM79"/>
<name>A0A9Q3YM79_9GAMM</name>
<dbReference type="PANTHER" id="PTHR43767:SF7">
    <property type="entry name" value="MEDIUM_LONG-CHAIN-FATTY-ACID--COA LIGASE FADD8"/>
    <property type="match status" value="1"/>
</dbReference>
<proteinExistence type="inferred from homology"/>
<evidence type="ECO:0000256" key="2">
    <source>
        <dbReference type="ARBA" id="ARBA00022598"/>
    </source>
</evidence>
<dbReference type="CDD" id="cd17631">
    <property type="entry name" value="FACL_FadD13-like"/>
    <property type="match status" value="1"/>
</dbReference>
<dbReference type="SUPFAM" id="SSF56801">
    <property type="entry name" value="Acetyl-CoA synthetase-like"/>
    <property type="match status" value="1"/>
</dbReference>
<dbReference type="InterPro" id="IPR050237">
    <property type="entry name" value="ATP-dep_AMP-bd_enzyme"/>
</dbReference>
<keyword evidence="2 5" id="KW-0436">Ligase</keyword>
<dbReference type="EMBL" id="JAJGNA010000001">
    <property type="protein sequence ID" value="MCC4307261.1"/>
    <property type="molecule type" value="Genomic_DNA"/>
</dbReference>